<dbReference type="AlphaFoldDB" id="A0A2K3MGJ9"/>
<dbReference type="Proteomes" id="UP000236291">
    <property type="component" value="Unassembled WGS sequence"/>
</dbReference>
<organism evidence="1 2">
    <name type="scientific">Trifolium pratense</name>
    <name type="common">Red clover</name>
    <dbReference type="NCBI Taxonomy" id="57577"/>
    <lineage>
        <taxon>Eukaryota</taxon>
        <taxon>Viridiplantae</taxon>
        <taxon>Streptophyta</taxon>
        <taxon>Embryophyta</taxon>
        <taxon>Tracheophyta</taxon>
        <taxon>Spermatophyta</taxon>
        <taxon>Magnoliopsida</taxon>
        <taxon>eudicotyledons</taxon>
        <taxon>Gunneridae</taxon>
        <taxon>Pentapetalae</taxon>
        <taxon>rosids</taxon>
        <taxon>fabids</taxon>
        <taxon>Fabales</taxon>
        <taxon>Fabaceae</taxon>
        <taxon>Papilionoideae</taxon>
        <taxon>50 kb inversion clade</taxon>
        <taxon>NPAAA clade</taxon>
        <taxon>Hologalegina</taxon>
        <taxon>IRL clade</taxon>
        <taxon>Trifolieae</taxon>
        <taxon>Trifolium</taxon>
    </lineage>
</organism>
<gene>
    <name evidence="1" type="ORF">L195_g046038</name>
</gene>
<dbReference type="EMBL" id="ASHM01061273">
    <property type="protein sequence ID" value="PNX89915.1"/>
    <property type="molecule type" value="Genomic_DNA"/>
</dbReference>
<sequence>SRNKILKDNCEEADDGEVIPKPKEAAIFKDHK</sequence>
<evidence type="ECO:0000313" key="2">
    <source>
        <dbReference type="Proteomes" id="UP000236291"/>
    </source>
</evidence>
<feature type="non-terminal residue" evidence="1">
    <location>
        <position position="1"/>
    </location>
</feature>
<accession>A0A2K3MGJ9</accession>
<evidence type="ECO:0000313" key="1">
    <source>
        <dbReference type="EMBL" id="PNX89915.1"/>
    </source>
</evidence>
<comment type="caution">
    <text evidence="1">The sequence shown here is derived from an EMBL/GenBank/DDBJ whole genome shotgun (WGS) entry which is preliminary data.</text>
</comment>
<name>A0A2K3MGJ9_TRIPR</name>
<reference evidence="1 2" key="1">
    <citation type="journal article" date="2014" name="Am. J. Bot.">
        <title>Genome assembly and annotation for red clover (Trifolium pratense; Fabaceae).</title>
        <authorList>
            <person name="Istvanek J."/>
            <person name="Jaros M."/>
            <person name="Krenek A."/>
            <person name="Repkova J."/>
        </authorList>
    </citation>
    <scope>NUCLEOTIDE SEQUENCE [LARGE SCALE GENOMIC DNA]</scope>
    <source>
        <strain evidence="2">cv. Tatra</strain>
        <tissue evidence="1">Young leaves</tissue>
    </source>
</reference>
<proteinExistence type="predicted"/>
<reference evidence="1 2" key="2">
    <citation type="journal article" date="2017" name="Front. Plant Sci.">
        <title>Gene Classification and Mining of Molecular Markers Useful in Red Clover (Trifolium pratense) Breeding.</title>
        <authorList>
            <person name="Istvanek J."/>
            <person name="Dluhosova J."/>
            <person name="Dluhos P."/>
            <person name="Patkova L."/>
            <person name="Nedelnik J."/>
            <person name="Repkova J."/>
        </authorList>
    </citation>
    <scope>NUCLEOTIDE SEQUENCE [LARGE SCALE GENOMIC DNA]</scope>
    <source>
        <strain evidence="2">cv. Tatra</strain>
        <tissue evidence="1">Young leaves</tissue>
    </source>
</reference>
<protein>
    <submittedName>
        <fullName evidence="1">Uncharacterized protein</fullName>
    </submittedName>
</protein>